<dbReference type="HOGENOM" id="CLU_1633347_0_0_6"/>
<protein>
    <recommendedName>
        <fullName evidence="4">Enhanced entry protein EnhB</fullName>
    </recommendedName>
</protein>
<dbReference type="KEGG" id="lha:LHA_1556"/>
<dbReference type="EMBL" id="LN681225">
    <property type="protein sequence ID" value="CEK10596.1"/>
    <property type="molecule type" value="Genomic_DNA"/>
</dbReference>
<keyword evidence="3" id="KW-1185">Reference proteome</keyword>
<organism evidence="2 3">
    <name type="scientific">Legionella hackeliae</name>
    <dbReference type="NCBI Taxonomy" id="449"/>
    <lineage>
        <taxon>Bacteria</taxon>
        <taxon>Pseudomonadati</taxon>
        <taxon>Pseudomonadota</taxon>
        <taxon>Gammaproteobacteria</taxon>
        <taxon>Legionellales</taxon>
        <taxon>Legionellaceae</taxon>
        <taxon>Legionella</taxon>
    </lineage>
</organism>
<evidence type="ECO:0008006" key="4">
    <source>
        <dbReference type="Google" id="ProtNLM"/>
    </source>
</evidence>
<gene>
    <name evidence="2" type="ORF">LHA_1556</name>
</gene>
<dbReference type="RefSeq" id="WP_045105945.1">
    <property type="nucleotide sequence ID" value="NZ_LN681225.1"/>
</dbReference>
<dbReference type="Proteomes" id="UP000032803">
    <property type="component" value="Chromosome I"/>
</dbReference>
<dbReference type="STRING" id="449.LHA_1556"/>
<dbReference type="AlphaFoldDB" id="A0A0A8USZ6"/>
<proteinExistence type="predicted"/>
<feature type="signal peptide" evidence="1">
    <location>
        <begin position="1"/>
        <end position="22"/>
    </location>
</feature>
<feature type="chain" id="PRO_5009754312" description="Enhanced entry protein EnhB" evidence="1">
    <location>
        <begin position="23"/>
        <end position="165"/>
    </location>
</feature>
<evidence type="ECO:0000313" key="3">
    <source>
        <dbReference type="Proteomes" id="UP000032803"/>
    </source>
</evidence>
<dbReference type="OrthoDB" id="5639597at2"/>
<accession>A0A0A8USZ6</accession>
<dbReference type="PATRIC" id="fig|449.7.peg.775"/>
<keyword evidence="1" id="KW-0732">Signal</keyword>
<evidence type="ECO:0000313" key="2">
    <source>
        <dbReference type="EMBL" id="CEK10596.1"/>
    </source>
</evidence>
<reference evidence="3" key="1">
    <citation type="submission" date="2014-09" db="EMBL/GenBank/DDBJ databases">
        <authorList>
            <person name="Gomez-Valero L."/>
        </authorList>
    </citation>
    <scope>NUCLEOTIDE SEQUENCE [LARGE SCALE GENOMIC DNA]</scope>
    <source>
        <strain evidence="3">ATCC35250</strain>
    </source>
</reference>
<name>A0A0A8USZ6_LEGHA</name>
<sequence length="165" mass="18619">MSFCKAIMSVVMVTFFIGDSSAAATAPTPFPHGCEVRGFGFGDSHLIVNENGEQSFYLIQNRSSQPIELQRIETREVFMSPSLNTKLDPLNWAAFASDIADLHFQCFVKENETVKTLDCRDVLDVCQYPRVKFALSNMGNYWVSTNKSQNDVITDATKKGIYLRW</sequence>
<evidence type="ECO:0000256" key="1">
    <source>
        <dbReference type="SAM" id="SignalP"/>
    </source>
</evidence>